<dbReference type="Proteomes" id="UP000199296">
    <property type="component" value="Unassembled WGS sequence"/>
</dbReference>
<sequence>MNILHITEDFSLDSGGLRTVINDLSNNLNNLQNINSYILSSQQEKGDNIELVSDAKGKPWLYSVQWNKKLVDLILKKNINILHIHGVWMYPQYKAAKFALKHNIPFILSPHGMYEPWLWTKGRLKKSAYFNLLVKSLFSKASRIHAITSAEKNNLKPLFPQSDFVEIPNLISFELSNCINDSTEKYLLYVGRLHEKKGIKLLISSFSKLKVNDLILKIAGEFNDYKIELVKLIEKLDLQKKVQFLGLVTGEEKMKLFKDAYVFVAPSYSEVVGMVNLEAASQKTPVITTHQTGLKREWNVNGGILINPNQKELTSALEEAASWSKEQRDINGERLYNFVKQNYSWEHRLQDWVSIYSDIIKEK</sequence>
<proteinExistence type="predicted"/>
<dbReference type="InterPro" id="IPR050194">
    <property type="entry name" value="Glycosyltransferase_grp1"/>
</dbReference>
<dbReference type="Pfam" id="PF13439">
    <property type="entry name" value="Glyco_transf_4"/>
    <property type="match status" value="1"/>
</dbReference>
<dbReference type="SUPFAM" id="SSF53756">
    <property type="entry name" value="UDP-Glycosyltransferase/glycogen phosphorylase"/>
    <property type="match status" value="1"/>
</dbReference>
<dbReference type="STRING" id="470826.SAMN04488027_102112"/>
<dbReference type="Gene3D" id="3.40.50.2000">
    <property type="entry name" value="Glycogen Phosphorylase B"/>
    <property type="match status" value="2"/>
</dbReference>
<dbReference type="RefSeq" id="WP_093365028.1">
    <property type="nucleotide sequence ID" value="NZ_FNCW01000002.1"/>
</dbReference>
<dbReference type="PANTHER" id="PTHR45947">
    <property type="entry name" value="SULFOQUINOVOSYL TRANSFERASE SQD2"/>
    <property type="match status" value="1"/>
</dbReference>
<protein>
    <submittedName>
        <fullName evidence="3">Glycosyltransferase involved in cell wall bisynthesis</fullName>
    </submittedName>
</protein>
<feature type="domain" description="Glycosyltransferase subfamily 4-like N-terminal" evidence="2">
    <location>
        <begin position="15"/>
        <end position="171"/>
    </location>
</feature>
<evidence type="ECO:0000259" key="1">
    <source>
        <dbReference type="Pfam" id="PF00534"/>
    </source>
</evidence>
<evidence type="ECO:0000259" key="2">
    <source>
        <dbReference type="Pfam" id="PF13439"/>
    </source>
</evidence>
<dbReference type="Pfam" id="PF00534">
    <property type="entry name" value="Glycos_transf_1"/>
    <property type="match status" value="1"/>
</dbReference>
<keyword evidence="3" id="KW-0808">Transferase</keyword>
<dbReference type="AlphaFoldDB" id="A0A1G7UJP9"/>
<feature type="domain" description="Glycosyl transferase family 1" evidence="1">
    <location>
        <begin position="181"/>
        <end position="329"/>
    </location>
</feature>
<name>A0A1G7UJP9_9FLAO</name>
<accession>A0A1G7UJP9</accession>
<dbReference type="InterPro" id="IPR001296">
    <property type="entry name" value="Glyco_trans_1"/>
</dbReference>
<evidence type="ECO:0000313" key="3">
    <source>
        <dbReference type="EMBL" id="SDG47568.1"/>
    </source>
</evidence>
<dbReference type="EMBL" id="FNCW01000002">
    <property type="protein sequence ID" value="SDG47568.1"/>
    <property type="molecule type" value="Genomic_DNA"/>
</dbReference>
<dbReference type="InterPro" id="IPR028098">
    <property type="entry name" value="Glyco_trans_4-like_N"/>
</dbReference>
<gene>
    <name evidence="3" type="ORF">SAMN04488027_102112</name>
</gene>
<keyword evidence="4" id="KW-1185">Reference proteome</keyword>
<dbReference type="PANTHER" id="PTHR45947:SF3">
    <property type="entry name" value="SULFOQUINOVOSYL TRANSFERASE SQD2"/>
    <property type="match status" value="1"/>
</dbReference>
<dbReference type="OrthoDB" id="9790710at2"/>
<evidence type="ECO:0000313" key="4">
    <source>
        <dbReference type="Proteomes" id="UP000199296"/>
    </source>
</evidence>
<organism evidence="3 4">
    <name type="scientific">Psychroflexus sediminis</name>
    <dbReference type="NCBI Taxonomy" id="470826"/>
    <lineage>
        <taxon>Bacteria</taxon>
        <taxon>Pseudomonadati</taxon>
        <taxon>Bacteroidota</taxon>
        <taxon>Flavobacteriia</taxon>
        <taxon>Flavobacteriales</taxon>
        <taxon>Flavobacteriaceae</taxon>
        <taxon>Psychroflexus</taxon>
    </lineage>
</organism>
<reference evidence="3 4" key="1">
    <citation type="submission" date="2016-10" db="EMBL/GenBank/DDBJ databases">
        <authorList>
            <person name="de Groot N.N."/>
        </authorList>
    </citation>
    <scope>NUCLEOTIDE SEQUENCE [LARGE SCALE GENOMIC DNA]</scope>
    <source>
        <strain evidence="3 4">DSM 19803</strain>
    </source>
</reference>
<dbReference type="GO" id="GO:0016757">
    <property type="term" value="F:glycosyltransferase activity"/>
    <property type="evidence" value="ECO:0007669"/>
    <property type="project" value="InterPro"/>
</dbReference>